<name>A0A8S3GEV9_9BILA</name>
<feature type="compositionally biased region" description="Low complexity" evidence="1">
    <location>
        <begin position="123"/>
        <end position="135"/>
    </location>
</feature>
<sequence length="446" mass="50028">GLKPSLLKILRQAPLTPTAFLEYARPEETLDRFVGMSIQSPTNNDTPVTNINFHQSFTPVHYPQQYFYPTSPNTYAATSFPHGYSSTSSPGVQQRFPTSSFNTFHNSSHPVQCYREYNDGSVSSTTTPSPSSSSPMIRHYHRTHPPSLYHSMSTYSIHQQSMIYSHQPVQTNPSLIFINTSIHGKRLRAMLDTGATHSFIIQRTLKQLHRSPTSHFTRQAQLGDGRTTLQIISEVHLPLQFASIITPLKALVVKQMDSDFILGSDWCTQNAVHIDYANNRVSIRSPRGRLFIPYDNAIDYIALDVTTVNVVKIPPRESCIVQAKIELSSADAIYFSPIDATQLDKPIITPPSLLHVNNYTTYLEIYNLHEYTCTLPMNTILGSATHIPYSVDSFILFGPSNCSSSTSVPSTYNLNTITLENPPSQLLTTVDKLLCHLTNTQYKQQL</sequence>
<evidence type="ECO:0008006" key="4">
    <source>
        <dbReference type="Google" id="ProtNLM"/>
    </source>
</evidence>
<comment type="caution">
    <text evidence="2">The sequence shown here is derived from an EMBL/GenBank/DDBJ whole genome shotgun (WGS) entry which is preliminary data.</text>
</comment>
<dbReference type="Pfam" id="PF08284">
    <property type="entry name" value="RVP_2"/>
    <property type="match status" value="1"/>
</dbReference>
<dbReference type="GO" id="GO:0006508">
    <property type="term" value="P:proteolysis"/>
    <property type="evidence" value="ECO:0007669"/>
    <property type="project" value="InterPro"/>
</dbReference>
<organism evidence="2 3">
    <name type="scientific">Rotaria magnacalcarata</name>
    <dbReference type="NCBI Taxonomy" id="392030"/>
    <lineage>
        <taxon>Eukaryota</taxon>
        <taxon>Metazoa</taxon>
        <taxon>Spiralia</taxon>
        <taxon>Gnathifera</taxon>
        <taxon>Rotifera</taxon>
        <taxon>Eurotatoria</taxon>
        <taxon>Bdelloidea</taxon>
        <taxon>Philodinida</taxon>
        <taxon>Philodinidae</taxon>
        <taxon>Rotaria</taxon>
    </lineage>
</organism>
<proteinExistence type="predicted"/>
<feature type="non-terminal residue" evidence="2">
    <location>
        <position position="1"/>
    </location>
</feature>
<gene>
    <name evidence="2" type="ORF">GIL414_LOCUS65731</name>
</gene>
<dbReference type="InterPro" id="IPR021109">
    <property type="entry name" value="Peptidase_aspartic_dom_sf"/>
</dbReference>
<dbReference type="InterPro" id="IPR001969">
    <property type="entry name" value="Aspartic_peptidase_AS"/>
</dbReference>
<dbReference type="EMBL" id="CAJOBJ010299190">
    <property type="protein sequence ID" value="CAF5160424.1"/>
    <property type="molecule type" value="Genomic_DNA"/>
</dbReference>
<dbReference type="SUPFAM" id="SSF50630">
    <property type="entry name" value="Acid proteases"/>
    <property type="match status" value="1"/>
</dbReference>
<accession>A0A8S3GEV9</accession>
<reference evidence="2" key="1">
    <citation type="submission" date="2021-02" db="EMBL/GenBank/DDBJ databases">
        <authorList>
            <person name="Nowell W R."/>
        </authorList>
    </citation>
    <scope>NUCLEOTIDE SEQUENCE</scope>
</reference>
<dbReference type="AlphaFoldDB" id="A0A8S3GEV9"/>
<dbReference type="CDD" id="cd00303">
    <property type="entry name" value="retropepsin_like"/>
    <property type="match status" value="1"/>
</dbReference>
<evidence type="ECO:0000313" key="3">
    <source>
        <dbReference type="Proteomes" id="UP000681720"/>
    </source>
</evidence>
<dbReference type="Gene3D" id="2.40.70.10">
    <property type="entry name" value="Acid Proteases"/>
    <property type="match status" value="1"/>
</dbReference>
<dbReference type="Proteomes" id="UP000681720">
    <property type="component" value="Unassembled WGS sequence"/>
</dbReference>
<evidence type="ECO:0000256" key="1">
    <source>
        <dbReference type="SAM" id="MobiDB-lite"/>
    </source>
</evidence>
<dbReference type="PROSITE" id="PS00141">
    <property type="entry name" value="ASP_PROTEASE"/>
    <property type="match status" value="1"/>
</dbReference>
<protein>
    <recommendedName>
        <fullName evidence="4">Peptidase A2 domain-containing protein</fullName>
    </recommendedName>
</protein>
<dbReference type="GO" id="GO:0004190">
    <property type="term" value="F:aspartic-type endopeptidase activity"/>
    <property type="evidence" value="ECO:0007669"/>
    <property type="project" value="InterPro"/>
</dbReference>
<feature type="non-terminal residue" evidence="2">
    <location>
        <position position="446"/>
    </location>
</feature>
<evidence type="ECO:0000313" key="2">
    <source>
        <dbReference type="EMBL" id="CAF5160424.1"/>
    </source>
</evidence>
<feature type="region of interest" description="Disordered" evidence="1">
    <location>
        <begin position="115"/>
        <end position="138"/>
    </location>
</feature>